<feature type="transmembrane region" description="Helical" evidence="1">
    <location>
        <begin position="62"/>
        <end position="81"/>
    </location>
</feature>
<evidence type="ECO:0000313" key="3">
    <source>
        <dbReference type="EMBL" id="TPV33360.1"/>
    </source>
</evidence>
<dbReference type="Gene3D" id="3.60.10.10">
    <property type="entry name" value="Endonuclease/exonuclease/phosphatase"/>
    <property type="match status" value="1"/>
</dbReference>
<feature type="transmembrane region" description="Helical" evidence="1">
    <location>
        <begin position="39"/>
        <end position="57"/>
    </location>
</feature>
<keyword evidence="4" id="KW-1185">Reference proteome</keyword>
<reference evidence="3 4" key="1">
    <citation type="submission" date="2019-06" db="EMBL/GenBank/DDBJ databases">
        <title>Flavobacteriaceae Paucihalobacterium erythroidium CWB-1, complete genome.</title>
        <authorList>
            <person name="Wu S."/>
        </authorList>
    </citation>
    <scope>NUCLEOTIDE SEQUENCE [LARGE SCALE GENOMIC DNA]</scope>
    <source>
        <strain evidence="3 4">CWB-1</strain>
    </source>
</reference>
<comment type="caution">
    <text evidence="3">The sequence shown here is derived from an EMBL/GenBank/DDBJ whole genome shotgun (WGS) entry which is preliminary data.</text>
</comment>
<dbReference type="Proteomes" id="UP000317332">
    <property type="component" value="Unassembled WGS sequence"/>
</dbReference>
<evidence type="ECO:0000256" key="1">
    <source>
        <dbReference type="SAM" id="Phobius"/>
    </source>
</evidence>
<dbReference type="InterPro" id="IPR036691">
    <property type="entry name" value="Endo/exonu/phosph_ase_sf"/>
</dbReference>
<keyword evidence="1" id="KW-0812">Transmembrane</keyword>
<keyword evidence="1" id="KW-0472">Membrane</keyword>
<dbReference type="CDD" id="cd09084">
    <property type="entry name" value="EEP-2"/>
    <property type="match status" value="1"/>
</dbReference>
<protein>
    <recommendedName>
        <fullName evidence="2">Endonuclease/exonuclease/phosphatase domain-containing protein</fullName>
    </recommendedName>
</protein>
<dbReference type="OrthoDB" id="635146at2"/>
<dbReference type="SUPFAM" id="SSF56219">
    <property type="entry name" value="DNase I-like"/>
    <property type="match status" value="1"/>
</dbReference>
<proteinExistence type="predicted"/>
<dbReference type="EMBL" id="VHIQ01000004">
    <property type="protein sequence ID" value="TPV33360.1"/>
    <property type="molecule type" value="Genomic_DNA"/>
</dbReference>
<dbReference type="InterPro" id="IPR005135">
    <property type="entry name" value="Endo/exonuclease/phosphatase"/>
</dbReference>
<feature type="transmembrane region" description="Helical" evidence="1">
    <location>
        <begin position="12"/>
        <end position="33"/>
    </location>
</feature>
<evidence type="ECO:0000313" key="4">
    <source>
        <dbReference type="Proteomes" id="UP000317332"/>
    </source>
</evidence>
<dbReference type="RefSeq" id="WP_140990322.1">
    <property type="nucleotide sequence ID" value="NZ_VHIQ01000004.1"/>
</dbReference>
<dbReference type="GO" id="GO:0003824">
    <property type="term" value="F:catalytic activity"/>
    <property type="evidence" value="ECO:0007669"/>
    <property type="project" value="InterPro"/>
</dbReference>
<accession>A0A506PMA9</accession>
<evidence type="ECO:0000259" key="2">
    <source>
        <dbReference type="Pfam" id="PF03372"/>
    </source>
</evidence>
<feature type="domain" description="Endonuclease/exonuclease/phosphatase" evidence="2">
    <location>
        <begin position="96"/>
        <end position="323"/>
    </location>
</feature>
<organism evidence="3 4">
    <name type="scientific">Paucihalobacter ruber</name>
    <dbReference type="NCBI Taxonomy" id="2567861"/>
    <lineage>
        <taxon>Bacteria</taxon>
        <taxon>Pseudomonadati</taxon>
        <taxon>Bacteroidota</taxon>
        <taxon>Flavobacteriia</taxon>
        <taxon>Flavobacteriales</taxon>
        <taxon>Flavobacteriaceae</taxon>
        <taxon>Paucihalobacter</taxon>
    </lineage>
</organism>
<dbReference type="Pfam" id="PF03372">
    <property type="entry name" value="Exo_endo_phos"/>
    <property type="match status" value="1"/>
</dbReference>
<dbReference type="AlphaFoldDB" id="A0A506PMA9"/>
<gene>
    <name evidence="3" type="ORF">FJ651_09720</name>
</gene>
<sequence length="333" mass="38567">MNFHFTKIDKFLIVIQIILLAGIAGSFLDFGLISVFFSLSMPLIFVLSCMAALYLVLFKKYYFSLIGIVLFLFSFNFFYQFSKIDIDKTTNTVSLMTYNVRAYEHSVSKNIGAHASVSIAQFVDSISPDILILQESDYKRGRKITNYPYHFLGYRESIGKSLLEIYSKYEIIDKGYIDFPDTRNNAIYADIKIDEDTIRVYNLHLQSYVINRYIANTSYDNYNFWYNLNNVISKQIEQATLVKTHALKSNKKFIISGDFNATQFSKPYRLLKTGLNDSFISKGNGLGTTFSLKNYPLRLDYFLSHEQINILSHDNFDLNLSDHEPICVYFTIK</sequence>
<name>A0A506PMA9_9FLAO</name>
<keyword evidence="1" id="KW-1133">Transmembrane helix</keyword>